<dbReference type="InterPro" id="IPR036866">
    <property type="entry name" value="RibonucZ/Hydroxyglut_hydro"/>
</dbReference>
<protein>
    <submittedName>
        <fullName evidence="7">N-acyl homoserine lactonase family protein</fullName>
    </submittedName>
</protein>
<evidence type="ECO:0000313" key="8">
    <source>
        <dbReference type="Proteomes" id="UP000269692"/>
    </source>
</evidence>
<dbReference type="OrthoDB" id="9773738at2"/>
<evidence type="ECO:0000256" key="4">
    <source>
        <dbReference type="ARBA" id="ARBA00022801"/>
    </source>
</evidence>
<keyword evidence="5" id="KW-0862">Zinc</keyword>
<proteinExistence type="inferred from homology"/>
<dbReference type="Gene3D" id="3.60.15.10">
    <property type="entry name" value="Ribonuclease Z/Hydroxyacylglutathione hydrolase-like"/>
    <property type="match status" value="1"/>
</dbReference>
<dbReference type="AlphaFoldDB" id="A0A3L7AQ41"/>
<dbReference type="SUPFAM" id="SSF56281">
    <property type="entry name" value="Metallo-hydrolase/oxidoreductase"/>
    <property type="match status" value="1"/>
</dbReference>
<dbReference type="Pfam" id="PF00753">
    <property type="entry name" value="Lactamase_B"/>
    <property type="match status" value="1"/>
</dbReference>
<dbReference type="PANTHER" id="PTHR42978">
    <property type="entry name" value="QUORUM-QUENCHING LACTONASE YTNP-RELATED-RELATED"/>
    <property type="match status" value="1"/>
</dbReference>
<dbReference type="GO" id="GO:0046872">
    <property type="term" value="F:metal ion binding"/>
    <property type="evidence" value="ECO:0007669"/>
    <property type="project" value="UniProtKB-KW"/>
</dbReference>
<dbReference type="CDD" id="cd07729">
    <property type="entry name" value="AHL_lactonase_MBL-fold"/>
    <property type="match status" value="1"/>
</dbReference>
<gene>
    <name evidence="7" type="ORF">D9R14_00705</name>
</gene>
<dbReference type="GO" id="GO:0016787">
    <property type="term" value="F:hydrolase activity"/>
    <property type="evidence" value="ECO:0007669"/>
    <property type="project" value="UniProtKB-KW"/>
</dbReference>
<feature type="domain" description="Metallo-beta-lactamase" evidence="6">
    <location>
        <begin position="31"/>
        <end position="237"/>
    </location>
</feature>
<evidence type="ECO:0000313" key="7">
    <source>
        <dbReference type="EMBL" id="RLP81562.1"/>
    </source>
</evidence>
<evidence type="ECO:0000256" key="1">
    <source>
        <dbReference type="ARBA" id="ARBA00001947"/>
    </source>
</evidence>
<organism evidence="7 8">
    <name type="scientific">Xanthobacter tagetidis</name>
    <dbReference type="NCBI Taxonomy" id="60216"/>
    <lineage>
        <taxon>Bacteria</taxon>
        <taxon>Pseudomonadati</taxon>
        <taxon>Pseudomonadota</taxon>
        <taxon>Alphaproteobacteria</taxon>
        <taxon>Hyphomicrobiales</taxon>
        <taxon>Xanthobacteraceae</taxon>
        <taxon>Xanthobacter</taxon>
    </lineage>
</organism>
<dbReference type="InterPro" id="IPR001279">
    <property type="entry name" value="Metallo-B-lactamas"/>
</dbReference>
<evidence type="ECO:0000256" key="2">
    <source>
        <dbReference type="ARBA" id="ARBA00007749"/>
    </source>
</evidence>
<sequence length="253" mass="27165">MKMHVLSGGRLRMKKHVYEPSADRSEMIELPVSCFLLRHPQGNVMFDTGCHPSVVSDAEARWGGVARAMAPIMGAGDNAASQLKCVGLEPDDIDVVVCSHFHPDHCGCNGLFRKATVVVSALELAAARAENAVASGYLPVDWDQPNPLELIEGERDLFGDGRITLVPLPGHTPGLTGALVTLDRDGAFLLASDAVSLRSALDRDVVPKNTWNVDAHVKTIAEIRKIEAAGAVVLCGHDDAQWQSLRKGADAYQ</sequence>
<dbReference type="InterPro" id="IPR051013">
    <property type="entry name" value="MBL_superfamily_lactonases"/>
</dbReference>
<dbReference type="SMART" id="SM00849">
    <property type="entry name" value="Lactamase_B"/>
    <property type="match status" value="1"/>
</dbReference>
<evidence type="ECO:0000259" key="6">
    <source>
        <dbReference type="SMART" id="SM00849"/>
    </source>
</evidence>
<evidence type="ECO:0000256" key="5">
    <source>
        <dbReference type="ARBA" id="ARBA00022833"/>
    </source>
</evidence>
<keyword evidence="3" id="KW-0479">Metal-binding</keyword>
<comment type="caution">
    <text evidence="7">The sequence shown here is derived from an EMBL/GenBank/DDBJ whole genome shotgun (WGS) entry which is preliminary data.</text>
</comment>
<keyword evidence="4" id="KW-0378">Hydrolase</keyword>
<keyword evidence="8" id="KW-1185">Reference proteome</keyword>
<dbReference type="EMBL" id="RCTF01000001">
    <property type="protein sequence ID" value="RLP81562.1"/>
    <property type="molecule type" value="Genomic_DNA"/>
</dbReference>
<reference evidence="7 8" key="1">
    <citation type="submission" date="2018-10" db="EMBL/GenBank/DDBJ databases">
        <title>Xanthobacter tagetidis genome sequencing and assembly.</title>
        <authorList>
            <person name="Maclea K.S."/>
            <person name="Goen A.E."/>
            <person name="Fatima S.A."/>
        </authorList>
    </citation>
    <scope>NUCLEOTIDE SEQUENCE [LARGE SCALE GENOMIC DNA]</scope>
    <source>
        <strain evidence="7 8">ATCC 700314</strain>
    </source>
</reference>
<name>A0A3L7AQ41_9HYPH</name>
<evidence type="ECO:0000256" key="3">
    <source>
        <dbReference type="ARBA" id="ARBA00022723"/>
    </source>
</evidence>
<accession>A0A3L7AQ41</accession>
<dbReference type="RefSeq" id="WP_121621377.1">
    <property type="nucleotide sequence ID" value="NZ_JACIIW010000004.1"/>
</dbReference>
<dbReference type="Proteomes" id="UP000269692">
    <property type="component" value="Unassembled WGS sequence"/>
</dbReference>
<comment type="similarity">
    <text evidence="2">Belongs to the metallo-beta-lactamase superfamily.</text>
</comment>
<comment type="cofactor">
    <cofactor evidence="1">
        <name>Zn(2+)</name>
        <dbReference type="ChEBI" id="CHEBI:29105"/>
    </cofactor>
</comment>
<dbReference type="PANTHER" id="PTHR42978:SF2">
    <property type="entry name" value="102 KBASES UNSTABLE REGION: FROM 1 TO 119443"/>
    <property type="match status" value="1"/>
</dbReference>